<dbReference type="PANTHER" id="PTHR43072">
    <property type="entry name" value="N-ACETYLTRANSFERASE"/>
    <property type="match status" value="1"/>
</dbReference>
<evidence type="ECO:0000313" key="5">
    <source>
        <dbReference type="Proteomes" id="UP000262917"/>
    </source>
</evidence>
<dbReference type="Proteomes" id="UP000262917">
    <property type="component" value="Unassembled WGS sequence"/>
</dbReference>
<dbReference type="PANTHER" id="PTHR43072:SF23">
    <property type="entry name" value="UPF0039 PROTEIN C11D3.02C"/>
    <property type="match status" value="1"/>
</dbReference>
<reference evidence="4 5" key="1">
    <citation type="submission" date="2018-08" db="EMBL/GenBank/DDBJ databases">
        <title>Lysobacter weifangensis sp. nov., a new member of the family 'Xanthomonadaceae', isolated from soil in a farmland.</title>
        <authorList>
            <person name="Zhao H."/>
        </authorList>
    </citation>
    <scope>NUCLEOTIDE SEQUENCE [LARGE SCALE GENOMIC DNA]</scope>
    <source>
        <strain evidence="4 5">WF-2</strain>
    </source>
</reference>
<name>A0A372DNB2_9GAMM</name>
<feature type="domain" description="N-acetyltransferase" evidence="3">
    <location>
        <begin position="27"/>
        <end position="182"/>
    </location>
</feature>
<dbReference type="OrthoDB" id="9807426at2"/>
<dbReference type="GO" id="GO:0016747">
    <property type="term" value="F:acyltransferase activity, transferring groups other than amino-acyl groups"/>
    <property type="evidence" value="ECO:0007669"/>
    <property type="project" value="InterPro"/>
</dbReference>
<accession>A0A372DNB2</accession>
<dbReference type="SUPFAM" id="SSF55729">
    <property type="entry name" value="Acyl-CoA N-acyltransferases (Nat)"/>
    <property type="match status" value="1"/>
</dbReference>
<keyword evidence="2" id="KW-0012">Acyltransferase</keyword>
<keyword evidence="1 4" id="KW-0808">Transferase</keyword>
<evidence type="ECO:0000256" key="1">
    <source>
        <dbReference type="ARBA" id="ARBA00022679"/>
    </source>
</evidence>
<dbReference type="EMBL" id="QVPD01000004">
    <property type="protein sequence ID" value="RFP61061.1"/>
    <property type="molecule type" value="Genomic_DNA"/>
</dbReference>
<comment type="caution">
    <text evidence="4">The sequence shown here is derived from an EMBL/GenBank/DDBJ whole genome shotgun (WGS) entry which is preliminary data.</text>
</comment>
<dbReference type="InterPro" id="IPR000182">
    <property type="entry name" value="GNAT_dom"/>
</dbReference>
<evidence type="ECO:0000256" key="2">
    <source>
        <dbReference type="ARBA" id="ARBA00023315"/>
    </source>
</evidence>
<dbReference type="CDD" id="cd04301">
    <property type="entry name" value="NAT_SF"/>
    <property type="match status" value="1"/>
</dbReference>
<dbReference type="InterPro" id="IPR016181">
    <property type="entry name" value="Acyl_CoA_acyltransferase"/>
</dbReference>
<dbReference type="Gene3D" id="3.40.630.30">
    <property type="match status" value="1"/>
</dbReference>
<keyword evidence="5" id="KW-1185">Reference proteome</keyword>
<gene>
    <name evidence="4" type="ORF">D0Y53_04790</name>
</gene>
<protein>
    <submittedName>
        <fullName evidence="4">GNAT family N-acetyltransferase</fullName>
    </submittedName>
</protein>
<sequence length="182" mass="20608">MPSPPGHAPVGPAQPRWTETLRDRRQVLIRPIERQDADAEREFIRALSPESRRARFLYQMNAPSQALIDSLTDIDQVDDVAFVAVVRDDSRDRIVGACRYAVGPDPNQCEVAVVVLDDWQEQGLGTAMMRHLIEVARERGIKRMQSLDSAENLEMRDLARYLGFHTRQAPDEPGLVLHTLTL</sequence>
<dbReference type="Pfam" id="PF00583">
    <property type="entry name" value="Acetyltransf_1"/>
    <property type="match status" value="1"/>
</dbReference>
<dbReference type="AlphaFoldDB" id="A0A372DNB2"/>
<evidence type="ECO:0000259" key="3">
    <source>
        <dbReference type="PROSITE" id="PS51186"/>
    </source>
</evidence>
<organism evidence="4 5">
    <name type="scientific">Cognatiluteimonas weifangensis</name>
    <dbReference type="NCBI Taxonomy" id="2303539"/>
    <lineage>
        <taxon>Bacteria</taxon>
        <taxon>Pseudomonadati</taxon>
        <taxon>Pseudomonadota</taxon>
        <taxon>Gammaproteobacteria</taxon>
        <taxon>Lysobacterales</taxon>
        <taxon>Lysobacteraceae</taxon>
        <taxon>Cognatiluteimonas</taxon>
    </lineage>
</organism>
<proteinExistence type="predicted"/>
<dbReference type="PROSITE" id="PS51186">
    <property type="entry name" value="GNAT"/>
    <property type="match status" value="1"/>
</dbReference>
<dbReference type="RefSeq" id="WP_117202088.1">
    <property type="nucleotide sequence ID" value="NZ_JBHTBK010000009.1"/>
</dbReference>
<evidence type="ECO:0000313" key="4">
    <source>
        <dbReference type="EMBL" id="RFP61061.1"/>
    </source>
</evidence>